<reference evidence="3" key="1">
    <citation type="submission" date="2013-05" db="EMBL/GenBank/DDBJ databases">
        <title>Genome assembly of Cystobacter fuscus DSM 2262.</title>
        <authorList>
            <person name="Sharma G."/>
            <person name="Khatri I."/>
            <person name="Kaur C."/>
            <person name="Mayilraj S."/>
            <person name="Subramanian S."/>
        </authorList>
    </citation>
    <scope>NUCLEOTIDE SEQUENCE [LARGE SCALE GENOMIC DNA]</scope>
    <source>
        <strain evidence="3">DSM 2262</strain>
    </source>
</reference>
<comment type="caution">
    <text evidence="3">The sequence shown here is derived from an EMBL/GenBank/DDBJ whole genome shotgun (WGS) entry which is preliminary data.</text>
</comment>
<keyword evidence="2" id="KW-0732">Signal</keyword>
<accession>S9QWC3</accession>
<proteinExistence type="predicted"/>
<dbReference type="Gene3D" id="2.80.10.50">
    <property type="match status" value="1"/>
</dbReference>
<gene>
    <name evidence="3" type="ORF">D187_001635</name>
</gene>
<sequence length="674" mass="73609">MTMFRFSSSRPRRRTLLAFGMWMAALYAPLAAAQRPAPAPASTSTLPTVPTPLPSALNNGSPQEASKYYKELSGKLGLLTPTTIEAQANVKVLLNYLGYQEFSPEDIEFATPESLMAPAPGKPGTGAPVLRIGSKVSLQSDTGSFFARCRNCQSSVNNGAPDSITTHITSPNPVPFIVFEVVDAGQGKIALKADTGQFVARCLNCIIGGRFPDFVTVHAIGPIPPPFAQFTPEVLPNGKIALKADTGKYVNRCRGCSSATASDTVTINVTDPLKDTSAQWTVVTRAPGPTPAPAPRPGEILVSRFFAPKIVNFAVSAEKRQTGWRRLVRINSRPGSEANKHFVESAWILFNHFTGPDIHSPFGGSNVPTLEVKPSPWGNVTVSTPPSKKNSSVNTQVALVTRCPESTPQCQGAALNSIYWLDFGPSEKGYKLSYQLDAFFDAGSLPGDKQQAPYFVPNGCDTCHGSLRGNAVLNHLDTDHWMDRLADGDFPALARPEAPAVLFDAGKDIKSPQYAAAFDVLRRLNQEIATMQQRTNPAGFHLAATRKWLEMHQTAVAPELDLVKRSVNFFNTGHPLKKDRKPSSAPLNWTASAEDRELIGLMNKYCYRCHGAVRFDVFSKDMVADESSPILDRLDPNPTQQKILGFKMPVDRDMDPKDKQRLMELIEKLYDETH</sequence>
<keyword evidence="4" id="KW-1185">Reference proteome</keyword>
<protein>
    <submittedName>
        <fullName evidence="3">OXIDOREDUCTASE PROTEIN</fullName>
    </submittedName>
</protein>
<evidence type="ECO:0000313" key="4">
    <source>
        <dbReference type="Proteomes" id="UP000011682"/>
    </source>
</evidence>
<feature type="chain" id="PRO_5004568209" evidence="2">
    <location>
        <begin position="34"/>
        <end position="674"/>
    </location>
</feature>
<name>S9QWC3_CYSF2</name>
<feature type="region of interest" description="Disordered" evidence="1">
    <location>
        <begin position="37"/>
        <end position="64"/>
    </location>
</feature>
<evidence type="ECO:0000313" key="3">
    <source>
        <dbReference type="EMBL" id="EPX60983.1"/>
    </source>
</evidence>
<feature type="signal peptide" evidence="2">
    <location>
        <begin position="1"/>
        <end position="33"/>
    </location>
</feature>
<feature type="compositionally biased region" description="Low complexity" evidence="1">
    <location>
        <begin position="37"/>
        <end position="48"/>
    </location>
</feature>
<dbReference type="CDD" id="cd00257">
    <property type="entry name" value="beta-trefoil_FSCN-like"/>
    <property type="match status" value="1"/>
</dbReference>
<dbReference type="AlphaFoldDB" id="S9QWC3"/>
<dbReference type="eggNOG" id="ENOG5030UV4">
    <property type="taxonomic scope" value="Bacteria"/>
</dbReference>
<dbReference type="Proteomes" id="UP000011682">
    <property type="component" value="Unassembled WGS sequence"/>
</dbReference>
<evidence type="ECO:0000256" key="2">
    <source>
        <dbReference type="SAM" id="SignalP"/>
    </source>
</evidence>
<evidence type="ECO:0000256" key="1">
    <source>
        <dbReference type="SAM" id="MobiDB-lite"/>
    </source>
</evidence>
<dbReference type="EMBL" id="ANAH02000011">
    <property type="protein sequence ID" value="EPX60983.1"/>
    <property type="molecule type" value="Genomic_DNA"/>
</dbReference>
<organism evidence="3 4">
    <name type="scientific">Cystobacter fuscus (strain ATCC 25194 / DSM 2262 / NBRC 100088 / M29)</name>
    <dbReference type="NCBI Taxonomy" id="1242864"/>
    <lineage>
        <taxon>Bacteria</taxon>
        <taxon>Pseudomonadati</taxon>
        <taxon>Myxococcota</taxon>
        <taxon>Myxococcia</taxon>
        <taxon>Myxococcales</taxon>
        <taxon>Cystobacterineae</taxon>
        <taxon>Archangiaceae</taxon>
        <taxon>Cystobacter</taxon>
    </lineage>
</organism>